<name>A0A653E5W4_9PSED</name>
<evidence type="ECO:0000259" key="1">
    <source>
        <dbReference type="Pfam" id="PF06844"/>
    </source>
</evidence>
<reference evidence="2" key="1">
    <citation type="submission" date="2019-02" db="EMBL/GenBank/DDBJ databases">
        <authorList>
            <consortium name="Genoscope - CEA"/>
            <person name="William W."/>
        </authorList>
    </citation>
    <scope>NUCLEOTIDE SEQUENCE [LARGE SCALE GENOMIC DNA]</scope>
    <source>
        <strain evidence="2">YSy11</strain>
    </source>
</reference>
<dbReference type="SUPFAM" id="SSF158757">
    <property type="entry name" value="SMc04008-like"/>
    <property type="match status" value="1"/>
</dbReference>
<accession>A0A653E5W4</accession>
<dbReference type="Pfam" id="PF06844">
    <property type="entry name" value="DUF1244"/>
    <property type="match status" value="1"/>
</dbReference>
<dbReference type="GO" id="GO:0051301">
    <property type="term" value="P:cell division"/>
    <property type="evidence" value="ECO:0007669"/>
    <property type="project" value="UniProtKB-KW"/>
</dbReference>
<organism evidence="2">
    <name type="scientific">Pseudomonas marincola</name>
    <dbReference type="NCBI Taxonomy" id="437900"/>
    <lineage>
        <taxon>Bacteria</taxon>
        <taxon>Pseudomonadati</taxon>
        <taxon>Pseudomonadota</taxon>
        <taxon>Gammaproteobacteria</taxon>
        <taxon>Pseudomonadales</taxon>
        <taxon>Pseudomonadaceae</taxon>
        <taxon>Pseudomonas</taxon>
    </lineage>
</organism>
<dbReference type="EMBL" id="LR215729">
    <property type="protein sequence ID" value="VEV97501.1"/>
    <property type="molecule type" value="Genomic_DNA"/>
</dbReference>
<dbReference type="InterPro" id="IPR023163">
    <property type="entry name" value="SMc04008-like_domain"/>
</dbReference>
<keyword evidence="2" id="KW-0131">Cell cycle</keyword>
<gene>
    <name evidence="2" type="ORF">PMYSY11_2456</name>
</gene>
<protein>
    <submittedName>
        <fullName evidence="2">Cell division protein DedD</fullName>
    </submittedName>
</protein>
<keyword evidence="2" id="KW-0132">Cell division</keyword>
<dbReference type="InterPro" id="IPR036810">
    <property type="entry name" value="SMc04008-like_sf"/>
</dbReference>
<evidence type="ECO:0000313" key="2">
    <source>
        <dbReference type="EMBL" id="VEV97501.1"/>
    </source>
</evidence>
<feature type="domain" description="SMc04008-like" evidence="1">
    <location>
        <begin position="47"/>
        <end position="113"/>
    </location>
</feature>
<dbReference type="AlphaFoldDB" id="A0A653E5W4"/>
<dbReference type="Gene3D" id="1.10.3340.10">
    <property type="entry name" value="SMc04008-like"/>
    <property type="match status" value="1"/>
</dbReference>
<sequence length="119" mass="13635">MPGRLLSSPQHIPLFFESLHMTEQERLELEAAAFRSLVQHLRSRPDVQNIDLMNMAGFCRNCLSKWYKAAGDDLGLDVTPDQAREEIYGMPYAVWKEKYQKEASADQKAAFKQQTGKSE</sequence>
<proteinExistence type="predicted"/>